<comment type="similarity">
    <text evidence="11">Belongs to the amiloride-sensitive sodium channel (TC 1.A.6) family.</text>
</comment>
<keyword evidence="6" id="KW-0915">Sodium</keyword>
<evidence type="ECO:0000256" key="8">
    <source>
        <dbReference type="ARBA" id="ARBA00023136"/>
    </source>
</evidence>
<dbReference type="PANTHER" id="PTHR11690:SF248">
    <property type="entry name" value="PICKPOCKET 17, ISOFORM A"/>
    <property type="match status" value="1"/>
</dbReference>
<evidence type="ECO:0000256" key="2">
    <source>
        <dbReference type="ARBA" id="ARBA00022448"/>
    </source>
</evidence>
<evidence type="ECO:0000256" key="12">
    <source>
        <dbReference type="SAM" id="Phobius"/>
    </source>
</evidence>
<keyword evidence="7 11" id="KW-0406">Ion transport</keyword>
<dbReference type="EMBL" id="NEDP02001510">
    <property type="protein sequence ID" value="OWF53100.1"/>
    <property type="molecule type" value="Genomic_DNA"/>
</dbReference>
<organism evidence="13 14">
    <name type="scientific">Mizuhopecten yessoensis</name>
    <name type="common">Japanese scallop</name>
    <name type="synonym">Patinopecten yessoensis</name>
    <dbReference type="NCBI Taxonomy" id="6573"/>
    <lineage>
        <taxon>Eukaryota</taxon>
        <taxon>Metazoa</taxon>
        <taxon>Spiralia</taxon>
        <taxon>Lophotrochozoa</taxon>
        <taxon>Mollusca</taxon>
        <taxon>Bivalvia</taxon>
        <taxon>Autobranchia</taxon>
        <taxon>Pteriomorphia</taxon>
        <taxon>Pectinida</taxon>
        <taxon>Pectinoidea</taxon>
        <taxon>Pectinidae</taxon>
        <taxon>Mizuhopecten</taxon>
    </lineage>
</organism>
<name>A0A210QWH8_MIZYE</name>
<evidence type="ECO:0000256" key="9">
    <source>
        <dbReference type="ARBA" id="ARBA00023201"/>
    </source>
</evidence>
<reference evidence="13 14" key="1">
    <citation type="journal article" date="2017" name="Nat. Ecol. Evol.">
        <title>Scallop genome provides insights into evolution of bilaterian karyotype and development.</title>
        <authorList>
            <person name="Wang S."/>
            <person name="Zhang J."/>
            <person name="Jiao W."/>
            <person name="Li J."/>
            <person name="Xun X."/>
            <person name="Sun Y."/>
            <person name="Guo X."/>
            <person name="Huan P."/>
            <person name="Dong B."/>
            <person name="Zhang L."/>
            <person name="Hu X."/>
            <person name="Sun X."/>
            <person name="Wang J."/>
            <person name="Zhao C."/>
            <person name="Wang Y."/>
            <person name="Wang D."/>
            <person name="Huang X."/>
            <person name="Wang R."/>
            <person name="Lv J."/>
            <person name="Li Y."/>
            <person name="Zhang Z."/>
            <person name="Liu B."/>
            <person name="Lu W."/>
            <person name="Hui Y."/>
            <person name="Liang J."/>
            <person name="Zhou Z."/>
            <person name="Hou R."/>
            <person name="Li X."/>
            <person name="Liu Y."/>
            <person name="Li H."/>
            <person name="Ning X."/>
            <person name="Lin Y."/>
            <person name="Zhao L."/>
            <person name="Xing Q."/>
            <person name="Dou J."/>
            <person name="Li Y."/>
            <person name="Mao J."/>
            <person name="Guo H."/>
            <person name="Dou H."/>
            <person name="Li T."/>
            <person name="Mu C."/>
            <person name="Jiang W."/>
            <person name="Fu Q."/>
            <person name="Fu X."/>
            <person name="Miao Y."/>
            <person name="Liu J."/>
            <person name="Yu Q."/>
            <person name="Li R."/>
            <person name="Liao H."/>
            <person name="Li X."/>
            <person name="Kong Y."/>
            <person name="Jiang Z."/>
            <person name="Chourrout D."/>
            <person name="Li R."/>
            <person name="Bao Z."/>
        </authorList>
    </citation>
    <scope>NUCLEOTIDE SEQUENCE [LARGE SCALE GENOMIC DNA]</scope>
    <source>
        <strain evidence="13 14">PY_sf001</strain>
    </source>
</reference>
<keyword evidence="8 12" id="KW-0472">Membrane</keyword>
<dbReference type="Proteomes" id="UP000242188">
    <property type="component" value="Unassembled WGS sequence"/>
</dbReference>
<evidence type="ECO:0000256" key="5">
    <source>
        <dbReference type="ARBA" id="ARBA00022989"/>
    </source>
</evidence>
<dbReference type="GO" id="GO:0015280">
    <property type="term" value="F:ligand-gated sodium channel activity"/>
    <property type="evidence" value="ECO:0007669"/>
    <property type="project" value="TreeGrafter"/>
</dbReference>
<accession>A0A210QWH8</accession>
<keyword evidence="5 12" id="KW-1133">Transmembrane helix</keyword>
<evidence type="ECO:0000313" key="14">
    <source>
        <dbReference type="Proteomes" id="UP000242188"/>
    </source>
</evidence>
<dbReference type="OrthoDB" id="6110812at2759"/>
<evidence type="ECO:0000256" key="3">
    <source>
        <dbReference type="ARBA" id="ARBA00022461"/>
    </source>
</evidence>
<dbReference type="PANTHER" id="PTHR11690">
    <property type="entry name" value="AMILORIDE-SENSITIVE SODIUM CHANNEL-RELATED"/>
    <property type="match status" value="1"/>
</dbReference>
<feature type="transmembrane region" description="Helical" evidence="12">
    <location>
        <begin position="436"/>
        <end position="461"/>
    </location>
</feature>
<gene>
    <name evidence="13" type="ORF">KP79_PYT00523</name>
</gene>
<sequence>MVVVEAVKEFLGYTTVHGCGRCGDSKYTVQRLIWCVATLGCMALTAYQITRLHEQYTAGHLTTSLDIHLDNLTFPVFRFCNLNPSPYSAVKNDTSLMAILYATQQTLGVNLMEFDKAGETTVITDEVKNASASYKVRNLREARDLFLRTLSNVRSEYNSLHPDKDNNPYTYSINDVVLRCTFQGSDCGDNPSLSQNIQDDELYGTCFEIKAENVPVLTAGQEQGIELMISLDHEEFIPFITEGIGINTRIYDNKNKNPFLAESSDGVKLSAGFEINIAISLTEYNRKPGNNARCDNTNQFPNILACLEECVRNVVSEKCGCGSTGAIDEDFEPCDKSASLVCRKRIQQSIYSHCPDCKQPCNEKKYEQLITMTRWPSKSTEPLVRKILRDNNKTTPSLSENVMLVHVYYSSLTVQSFNEEVAYTEENFVSDIGGQLGLWIGMSVLTLAEIVELGILILIGFCETRNKDVTPVVPTG</sequence>
<keyword evidence="14" id="KW-1185">Reference proteome</keyword>
<evidence type="ECO:0000256" key="11">
    <source>
        <dbReference type="RuleBase" id="RU000679"/>
    </source>
</evidence>
<dbReference type="PRINTS" id="PR01078">
    <property type="entry name" value="AMINACHANNEL"/>
</dbReference>
<evidence type="ECO:0000256" key="6">
    <source>
        <dbReference type="ARBA" id="ARBA00023053"/>
    </source>
</evidence>
<dbReference type="Gene3D" id="2.60.470.10">
    <property type="entry name" value="Acid-sensing ion channels like domains"/>
    <property type="match status" value="1"/>
</dbReference>
<protein>
    <submittedName>
        <fullName evidence="13">Degenerin-like protein asic-2</fullName>
    </submittedName>
</protein>
<dbReference type="AlphaFoldDB" id="A0A210QWH8"/>
<keyword evidence="4 11" id="KW-0812">Transmembrane</keyword>
<evidence type="ECO:0000313" key="13">
    <source>
        <dbReference type="EMBL" id="OWF53100.1"/>
    </source>
</evidence>
<evidence type="ECO:0000256" key="4">
    <source>
        <dbReference type="ARBA" id="ARBA00022692"/>
    </source>
</evidence>
<proteinExistence type="inferred from homology"/>
<evidence type="ECO:0000256" key="7">
    <source>
        <dbReference type="ARBA" id="ARBA00023065"/>
    </source>
</evidence>
<dbReference type="GO" id="GO:0005886">
    <property type="term" value="C:plasma membrane"/>
    <property type="evidence" value="ECO:0007669"/>
    <property type="project" value="TreeGrafter"/>
</dbReference>
<dbReference type="Gene3D" id="1.10.287.770">
    <property type="entry name" value="YojJ-like"/>
    <property type="match status" value="1"/>
</dbReference>
<keyword evidence="10 11" id="KW-0407">Ion channel</keyword>
<comment type="caution">
    <text evidence="13">The sequence shown here is derived from an EMBL/GenBank/DDBJ whole genome shotgun (WGS) entry which is preliminary data.</text>
</comment>
<dbReference type="Pfam" id="PF00858">
    <property type="entry name" value="ASC"/>
    <property type="match status" value="1"/>
</dbReference>
<keyword evidence="2 11" id="KW-0813">Transport</keyword>
<evidence type="ECO:0000256" key="1">
    <source>
        <dbReference type="ARBA" id="ARBA00004141"/>
    </source>
</evidence>
<evidence type="ECO:0000256" key="10">
    <source>
        <dbReference type="ARBA" id="ARBA00023303"/>
    </source>
</evidence>
<dbReference type="InterPro" id="IPR001873">
    <property type="entry name" value="ENaC"/>
</dbReference>
<keyword evidence="3 11" id="KW-0894">Sodium channel</keyword>
<keyword evidence="9 11" id="KW-0739">Sodium transport</keyword>
<comment type="subcellular location">
    <subcellularLocation>
        <location evidence="1">Membrane</location>
        <topology evidence="1">Multi-pass membrane protein</topology>
    </subcellularLocation>
</comment>